<dbReference type="PANTHER" id="PTHR33930:SF2">
    <property type="entry name" value="BLR3452 PROTEIN"/>
    <property type="match status" value="1"/>
</dbReference>
<feature type="domain" description="Carboxymuconolactone decarboxylase-like" evidence="1">
    <location>
        <begin position="26"/>
        <end position="104"/>
    </location>
</feature>
<dbReference type="EMBL" id="DRYK01000002">
    <property type="protein sequence ID" value="HHP67181.1"/>
    <property type="molecule type" value="Genomic_DNA"/>
</dbReference>
<proteinExistence type="predicted"/>
<dbReference type="Gene3D" id="1.20.1290.10">
    <property type="entry name" value="AhpD-like"/>
    <property type="match status" value="1"/>
</dbReference>
<evidence type="ECO:0000259" key="1">
    <source>
        <dbReference type="Pfam" id="PF02627"/>
    </source>
</evidence>
<dbReference type="InterPro" id="IPR003779">
    <property type="entry name" value="CMD-like"/>
</dbReference>
<evidence type="ECO:0000313" key="2">
    <source>
        <dbReference type="EMBL" id="HHP67181.1"/>
    </source>
</evidence>
<dbReference type="InterPro" id="IPR004675">
    <property type="entry name" value="AhpD_core"/>
</dbReference>
<gene>
    <name evidence="2" type="ORF">ENM60_00030</name>
</gene>
<protein>
    <submittedName>
        <fullName evidence="2">Carboxymuconolactone decarboxylase family protein</fullName>
    </submittedName>
</protein>
<accession>A0A7J3XX74</accession>
<dbReference type="SUPFAM" id="SSF69118">
    <property type="entry name" value="AhpD-like"/>
    <property type="match status" value="1"/>
</dbReference>
<reference evidence="2" key="1">
    <citation type="journal article" date="2020" name="mSystems">
        <title>Genome- and Community-Level Interaction Insights into Carbon Utilization and Element Cycling Functions of Hydrothermarchaeota in Hydrothermal Sediment.</title>
        <authorList>
            <person name="Zhou Z."/>
            <person name="Liu Y."/>
            <person name="Xu W."/>
            <person name="Pan J."/>
            <person name="Luo Z.H."/>
            <person name="Li M."/>
        </authorList>
    </citation>
    <scope>NUCLEOTIDE SEQUENCE [LARGE SCALE GENOMIC DNA]</scope>
    <source>
        <strain evidence="2">SpSt-110</strain>
    </source>
</reference>
<dbReference type="AlphaFoldDB" id="A0A7J3XX74"/>
<dbReference type="PANTHER" id="PTHR33930">
    <property type="entry name" value="ALKYL HYDROPEROXIDE REDUCTASE AHPD"/>
    <property type="match status" value="1"/>
</dbReference>
<dbReference type="InterPro" id="IPR029032">
    <property type="entry name" value="AhpD-like"/>
</dbReference>
<dbReference type="Pfam" id="PF02627">
    <property type="entry name" value="CMD"/>
    <property type="match status" value="1"/>
</dbReference>
<comment type="caution">
    <text evidence="2">The sequence shown here is derived from an EMBL/GenBank/DDBJ whole genome shotgun (WGS) entry which is preliminary data.</text>
</comment>
<sequence>MEGKSLTESLEEIKRTLLELAGKNPELQTFLHYVEESEAAGALDHKTKELMSLGIAIAVRCEPCIQWHLAEAFKAGARLEEVYDVIKVAVCMGGGPALMYGVKAYNYARELYK</sequence>
<name>A0A7J3XX74_9CREN</name>
<organism evidence="2">
    <name type="scientific">Thermogladius calderae</name>
    <dbReference type="NCBI Taxonomy" id="1200300"/>
    <lineage>
        <taxon>Archaea</taxon>
        <taxon>Thermoproteota</taxon>
        <taxon>Thermoprotei</taxon>
        <taxon>Desulfurococcales</taxon>
        <taxon>Desulfurococcaceae</taxon>
        <taxon>Thermogladius</taxon>
    </lineage>
</organism>
<dbReference type="GO" id="GO:0051920">
    <property type="term" value="F:peroxiredoxin activity"/>
    <property type="evidence" value="ECO:0007669"/>
    <property type="project" value="InterPro"/>
</dbReference>
<dbReference type="NCBIfam" id="TIGR00778">
    <property type="entry name" value="ahpD_dom"/>
    <property type="match status" value="1"/>
</dbReference>